<keyword evidence="5" id="KW-0949">S-adenosyl-L-methionine</keyword>
<reference evidence="8" key="1">
    <citation type="submission" date="2023-04" db="EMBL/GenBank/DDBJ databases">
        <title>Candida boidinii NBRC 10035.</title>
        <authorList>
            <person name="Ichikawa N."/>
            <person name="Sato H."/>
            <person name="Tonouchi N."/>
        </authorList>
    </citation>
    <scope>NUCLEOTIDE SEQUENCE</scope>
    <source>
        <strain evidence="8">NBRC 10035</strain>
    </source>
</reference>
<accession>A0A9W6WFQ7</accession>
<dbReference type="GO" id="GO:0005739">
    <property type="term" value="C:mitochondrion"/>
    <property type="evidence" value="ECO:0007669"/>
    <property type="project" value="TreeGrafter"/>
</dbReference>
<dbReference type="PANTHER" id="PTHR10920:SF18">
    <property type="entry name" value="RRNA METHYLTRANSFERASE 2, MITOCHONDRIAL"/>
    <property type="match status" value="1"/>
</dbReference>
<evidence type="ECO:0000313" key="9">
    <source>
        <dbReference type="Proteomes" id="UP001165120"/>
    </source>
</evidence>
<keyword evidence="9" id="KW-1185">Reference proteome</keyword>
<dbReference type="Gene3D" id="3.40.50.150">
    <property type="entry name" value="Vaccinia Virus protein VP39"/>
    <property type="match status" value="1"/>
</dbReference>
<dbReference type="SUPFAM" id="SSF53335">
    <property type="entry name" value="S-adenosyl-L-methionine-dependent methyltransferases"/>
    <property type="match status" value="1"/>
</dbReference>
<dbReference type="Proteomes" id="UP001165120">
    <property type="component" value="Unassembled WGS sequence"/>
</dbReference>
<dbReference type="InterPro" id="IPR015507">
    <property type="entry name" value="rRNA-MeTfrase_E"/>
</dbReference>
<gene>
    <name evidence="8" type="ORF">Cboi02_000247200</name>
</gene>
<dbReference type="AlphaFoldDB" id="A0A9W6WFQ7"/>
<evidence type="ECO:0000256" key="6">
    <source>
        <dbReference type="ARBA" id="ARBA00041184"/>
    </source>
</evidence>
<comment type="caution">
    <text evidence="8">The sequence shown here is derived from an EMBL/GenBank/DDBJ whole genome shotgun (WGS) entry which is preliminary data.</text>
</comment>
<feature type="domain" description="Ribosomal RNA methyltransferase FtsJ" evidence="7">
    <location>
        <begin position="89"/>
        <end position="393"/>
    </location>
</feature>
<protein>
    <recommendedName>
        <fullName evidence="6">rRNA methyltransferase 2, mitochondrial</fullName>
    </recommendedName>
</protein>
<organism evidence="8 9">
    <name type="scientific">Candida boidinii</name>
    <name type="common">Yeast</name>
    <dbReference type="NCBI Taxonomy" id="5477"/>
    <lineage>
        <taxon>Eukaryota</taxon>
        <taxon>Fungi</taxon>
        <taxon>Dikarya</taxon>
        <taxon>Ascomycota</taxon>
        <taxon>Saccharomycotina</taxon>
        <taxon>Pichiomycetes</taxon>
        <taxon>Pichiales</taxon>
        <taxon>Pichiaceae</taxon>
        <taxon>Ogataea</taxon>
        <taxon>Ogataea/Candida clade</taxon>
    </lineage>
</organism>
<evidence type="ECO:0000256" key="2">
    <source>
        <dbReference type="ARBA" id="ARBA00022552"/>
    </source>
</evidence>
<dbReference type="HAMAP" id="MF_01547">
    <property type="entry name" value="RNA_methyltr_E"/>
    <property type="match status" value="1"/>
</dbReference>
<evidence type="ECO:0000313" key="8">
    <source>
        <dbReference type="EMBL" id="GME69653.1"/>
    </source>
</evidence>
<name>A0A9W6WFQ7_CANBO</name>
<evidence type="ECO:0000259" key="7">
    <source>
        <dbReference type="Pfam" id="PF01728"/>
    </source>
</evidence>
<keyword evidence="4" id="KW-0808">Transferase</keyword>
<dbReference type="InterPro" id="IPR029063">
    <property type="entry name" value="SAM-dependent_MTases_sf"/>
</dbReference>
<evidence type="ECO:0000256" key="1">
    <source>
        <dbReference type="ARBA" id="ARBA00009258"/>
    </source>
</evidence>
<dbReference type="InterPro" id="IPR050082">
    <property type="entry name" value="RNA_methyltr_RlmE"/>
</dbReference>
<comment type="similarity">
    <text evidence="1">Belongs to the class I-like SAM-binding methyltransferase superfamily. RNA methyltransferase RlmE family.</text>
</comment>
<evidence type="ECO:0000256" key="3">
    <source>
        <dbReference type="ARBA" id="ARBA00022603"/>
    </source>
</evidence>
<keyword evidence="2" id="KW-0698">rRNA processing</keyword>
<dbReference type="EMBL" id="BSXN01000738">
    <property type="protein sequence ID" value="GME69653.1"/>
    <property type="molecule type" value="Genomic_DNA"/>
</dbReference>
<dbReference type="InterPro" id="IPR002877">
    <property type="entry name" value="RNA_MeTrfase_FtsJ_dom"/>
</dbReference>
<keyword evidence="3" id="KW-0489">Methyltransferase</keyword>
<evidence type="ECO:0000256" key="5">
    <source>
        <dbReference type="ARBA" id="ARBA00022691"/>
    </source>
</evidence>
<sequence>MKALKSNFKHFIDSMFLSNAFSFRNQKIRSLHIHDFLQAPIYVNSLAVRFYSKKAPKPTAKAKTASSSRWLNRAQNDPYSRQAKEFNLRSRAAFKLLQIDDKFSIFKSGQNVVDLGFAPGAWSQVAVEKTNKTGKILGVDILPCQPPNGVSSMQANILSKQTHDNIRDFFNYPDKNNLFMPIKVEIDENGVEIGQGQGHVNNGDMNHSEVIVEGKSYLESELEIEAIELEKLGVHESKHIDNIEQERFGVSDSEDKFAIEEGIEIQEIKINKNKNKIPQQFPVDVVLSDMCAPFLQINGFHSWTTNNPYIRMANTTGMAFKDHVMSMDLCDAALILAIDLLKPGGSFVIKFFTGVEDGLLEDRLGKTFHVVHRYKPKATRDESKECYFVCLNKKKDVDKRDVFKISS</sequence>
<evidence type="ECO:0000256" key="4">
    <source>
        <dbReference type="ARBA" id="ARBA00022679"/>
    </source>
</evidence>
<dbReference type="Pfam" id="PF01728">
    <property type="entry name" value="FtsJ"/>
    <property type="match status" value="1"/>
</dbReference>
<dbReference type="PANTHER" id="PTHR10920">
    <property type="entry name" value="RIBOSOMAL RNA METHYLTRANSFERASE"/>
    <property type="match status" value="1"/>
</dbReference>
<dbReference type="GO" id="GO:0008650">
    <property type="term" value="F:rRNA (uridine-2'-O-)-methyltransferase activity"/>
    <property type="evidence" value="ECO:0007669"/>
    <property type="project" value="TreeGrafter"/>
</dbReference>
<proteinExistence type="inferred from homology"/>